<evidence type="ECO:0000256" key="11">
    <source>
        <dbReference type="SAM" id="MobiDB-lite"/>
    </source>
</evidence>
<name>A0A3R6Z4J8_9STRA</name>
<feature type="transmembrane region" description="Helical" evidence="12">
    <location>
        <begin position="1830"/>
        <end position="1850"/>
    </location>
</feature>
<feature type="domain" description="PA" evidence="13">
    <location>
        <begin position="1434"/>
        <end position="1474"/>
    </location>
</feature>
<dbReference type="PROSITE" id="PS50082">
    <property type="entry name" value="WD_REPEATS_2"/>
    <property type="match status" value="3"/>
</dbReference>
<accession>A0A3R6Z4J8</accession>
<dbReference type="Pfam" id="PF04258">
    <property type="entry name" value="Peptidase_A22B"/>
    <property type="match status" value="1"/>
</dbReference>
<proteinExistence type="inferred from homology"/>
<evidence type="ECO:0000259" key="13">
    <source>
        <dbReference type="Pfam" id="PF02225"/>
    </source>
</evidence>
<dbReference type="CDD" id="cd07067">
    <property type="entry name" value="HP_PGM_like"/>
    <property type="match status" value="1"/>
</dbReference>
<dbReference type="InterPro" id="IPR006639">
    <property type="entry name" value="Preselin/SPP"/>
</dbReference>
<keyword evidence="4 12" id="KW-0812">Transmembrane</keyword>
<evidence type="ECO:0000256" key="5">
    <source>
        <dbReference type="ARBA" id="ARBA00022737"/>
    </source>
</evidence>
<dbReference type="InterPro" id="IPR003137">
    <property type="entry name" value="PA_domain"/>
</dbReference>
<feature type="transmembrane region" description="Helical" evidence="12">
    <location>
        <begin position="1624"/>
        <end position="1645"/>
    </location>
</feature>
<dbReference type="Pfam" id="PF00400">
    <property type="entry name" value="WD40"/>
    <property type="match status" value="2"/>
</dbReference>
<dbReference type="VEuPathDB" id="FungiDB:H310_00587"/>
<evidence type="ECO:0000313" key="15">
    <source>
        <dbReference type="Proteomes" id="UP000285060"/>
    </source>
</evidence>
<dbReference type="PROSITE" id="PS00678">
    <property type="entry name" value="WD_REPEATS_1"/>
    <property type="match status" value="1"/>
</dbReference>
<evidence type="ECO:0000313" key="14">
    <source>
        <dbReference type="EMBL" id="RHY34005.1"/>
    </source>
</evidence>
<dbReference type="InterPro" id="IPR036322">
    <property type="entry name" value="WD40_repeat_dom_sf"/>
</dbReference>
<feature type="transmembrane region" description="Helical" evidence="12">
    <location>
        <begin position="1694"/>
        <end position="1715"/>
    </location>
</feature>
<evidence type="ECO:0000256" key="9">
    <source>
        <dbReference type="ARBA" id="ARBA00023136"/>
    </source>
</evidence>
<keyword evidence="3 10" id="KW-0853">WD repeat</keyword>
<dbReference type="InterPro" id="IPR046450">
    <property type="entry name" value="PA_dom_sf"/>
</dbReference>
<evidence type="ECO:0000256" key="12">
    <source>
        <dbReference type="SAM" id="Phobius"/>
    </source>
</evidence>
<evidence type="ECO:0000256" key="3">
    <source>
        <dbReference type="ARBA" id="ARBA00022574"/>
    </source>
</evidence>
<dbReference type="Pfam" id="PF02225">
    <property type="entry name" value="PA"/>
    <property type="match status" value="1"/>
</dbReference>
<dbReference type="Gene3D" id="3.50.30.30">
    <property type="match status" value="1"/>
</dbReference>
<dbReference type="GO" id="GO:0042500">
    <property type="term" value="F:aspartic endopeptidase activity, intramembrane cleaving"/>
    <property type="evidence" value="ECO:0007669"/>
    <property type="project" value="InterPro"/>
</dbReference>
<evidence type="ECO:0000256" key="7">
    <source>
        <dbReference type="ARBA" id="ARBA00022801"/>
    </source>
</evidence>
<keyword evidence="5" id="KW-0677">Repeat</keyword>
<feature type="region of interest" description="Disordered" evidence="11">
    <location>
        <begin position="979"/>
        <end position="1025"/>
    </location>
</feature>
<dbReference type="SUPFAM" id="SSF52025">
    <property type="entry name" value="PA domain"/>
    <property type="match status" value="1"/>
</dbReference>
<dbReference type="InterPro" id="IPR015943">
    <property type="entry name" value="WD40/YVTN_repeat-like_dom_sf"/>
</dbReference>
<evidence type="ECO:0000256" key="10">
    <source>
        <dbReference type="PROSITE-ProRule" id="PRU00221"/>
    </source>
</evidence>
<dbReference type="VEuPathDB" id="FungiDB:H310_00586"/>
<evidence type="ECO:0000256" key="2">
    <source>
        <dbReference type="ARBA" id="ARBA00006859"/>
    </source>
</evidence>
<gene>
    <name evidence="14" type="ORF">DYB32_001220</name>
</gene>
<dbReference type="InterPro" id="IPR029033">
    <property type="entry name" value="His_PPase_superfam"/>
</dbReference>
<feature type="transmembrane region" description="Helical" evidence="12">
    <location>
        <begin position="1566"/>
        <end position="1585"/>
    </location>
</feature>
<comment type="similarity">
    <text evidence="2">Belongs to the peptidase A22B family.</text>
</comment>
<dbReference type="Gene3D" id="3.40.50.1240">
    <property type="entry name" value="Phosphoglycerate mutase-like"/>
    <property type="match status" value="1"/>
</dbReference>
<feature type="compositionally biased region" description="Polar residues" evidence="11">
    <location>
        <begin position="981"/>
        <end position="1000"/>
    </location>
</feature>
<dbReference type="InterPro" id="IPR007369">
    <property type="entry name" value="Peptidase_A22B_SPP"/>
</dbReference>
<protein>
    <recommendedName>
        <fullName evidence="13">PA domain-containing protein</fullName>
    </recommendedName>
</protein>
<keyword evidence="9 12" id="KW-0472">Membrane</keyword>
<feature type="repeat" description="WD" evidence="10">
    <location>
        <begin position="1085"/>
        <end position="1125"/>
    </location>
</feature>
<organism evidence="14 15">
    <name type="scientific">Aphanomyces invadans</name>
    <dbReference type="NCBI Taxonomy" id="157072"/>
    <lineage>
        <taxon>Eukaryota</taxon>
        <taxon>Sar</taxon>
        <taxon>Stramenopiles</taxon>
        <taxon>Oomycota</taxon>
        <taxon>Saprolegniomycetes</taxon>
        <taxon>Saprolegniales</taxon>
        <taxon>Verrucalvaceae</taxon>
        <taxon>Aphanomyces</taxon>
    </lineage>
</organism>
<dbReference type="InterPro" id="IPR019775">
    <property type="entry name" value="WD40_repeat_CS"/>
</dbReference>
<comment type="subcellular location">
    <subcellularLocation>
        <location evidence="1">Endosome membrane</location>
        <topology evidence="1">Multi-pass membrane protein</topology>
    </subcellularLocation>
</comment>
<dbReference type="EMBL" id="QUSY01000048">
    <property type="protein sequence ID" value="RHY34005.1"/>
    <property type="molecule type" value="Genomic_DNA"/>
</dbReference>
<dbReference type="PANTHER" id="PTHR44324">
    <property type="entry name" value="WD40 REPEAT DOMAIN 95"/>
    <property type="match status" value="1"/>
</dbReference>
<feature type="transmembrane region" description="Helical" evidence="12">
    <location>
        <begin position="1751"/>
        <end position="1772"/>
    </location>
</feature>
<dbReference type="SMART" id="SM00730">
    <property type="entry name" value="PSN"/>
    <property type="match status" value="1"/>
</dbReference>
<feature type="transmembrane region" description="Helical" evidence="12">
    <location>
        <begin position="1721"/>
        <end position="1739"/>
    </location>
</feature>
<evidence type="ECO:0000256" key="4">
    <source>
        <dbReference type="ARBA" id="ARBA00022692"/>
    </source>
</evidence>
<dbReference type="SUPFAM" id="SSF50978">
    <property type="entry name" value="WD40 repeat-like"/>
    <property type="match status" value="1"/>
</dbReference>
<feature type="transmembrane region" description="Helical" evidence="12">
    <location>
        <begin position="1651"/>
        <end position="1673"/>
    </location>
</feature>
<feature type="transmembrane region" description="Helical" evidence="12">
    <location>
        <begin position="1901"/>
        <end position="1918"/>
    </location>
</feature>
<keyword evidence="8 12" id="KW-1133">Transmembrane helix</keyword>
<evidence type="ECO:0000256" key="1">
    <source>
        <dbReference type="ARBA" id="ARBA00004337"/>
    </source>
</evidence>
<reference evidence="14 15" key="1">
    <citation type="submission" date="2018-08" db="EMBL/GenBank/DDBJ databases">
        <title>Aphanomyces genome sequencing and annotation.</title>
        <authorList>
            <person name="Minardi D."/>
            <person name="Oidtmann B."/>
            <person name="Van Der Giezen M."/>
            <person name="Studholme D.J."/>
        </authorList>
    </citation>
    <scope>NUCLEOTIDE SEQUENCE [LARGE SCALE GENOMIC DNA]</scope>
    <source>
        <strain evidence="14 15">NJM0002</strain>
    </source>
</reference>
<dbReference type="PROSITE" id="PS50294">
    <property type="entry name" value="WD_REPEATS_REGION"/>
    <property type="match status" value="1"/>
</dbReference>
<evidence type="ECO:0000256" key="8">
    <source>
        <dbReference type="ARBA" id="ARBA00022989"/>
    </source>
</evidence>
<dbReference type="GO" id="GO:0010008">
    <property type="term" value="C:endosome membrane"/>
    <property type="evidence" value="ECO:0007669"/>
    <property type="project" value="UniProtKB-SubCell"/>
</dbReference>
<keyword evidence="15" id="KW-1185">Reference proteome</keyword>
<keyword evidence="7" id="KW-0378">Hydrolase</keyword>
<dbReference type="SMART" id="SM00320">
    <property type="entry name" value="WD40"/>
    <property type="match status" value="5"/>
</dbReference>
<dbReference type="SUPFAM" id="SSF53254">
    <property type="entry name" value="Phosphoglycerate mutase-like"/>
    <property type="match status" value="1"/>
</dbReference>
<keyword evidence="6" id="KW-0967">Endosome</keyword>
<feature type="repeat" description="WD" evidence="10">
    <location>
        <begin position="759"/>
        <end position="800"/>
    </location>
</feature>
<comment type="caution">
    <text evidence="14">The sequence shown here is derived from an EMBL/GenBank/DDBJ whole genome shotgun (WGS) entry which is preliminary data.</text>
</comment>
<dbReference type="InterPro" id="IPR051242">
    <property type="entry name" value="WD-EF-hand_domain"/>
</dbReference>
<feature type="repeat" description="WD" evidence="10">
    <location>
        <begin position="691"/>
        <end position="723"/>
    </location>
</feature>
<sequence length="1973" mass="217072">MGRHSNSRTETYSKEGEALRASFNGSHHDTILDKLMKVVPTRSPSGSYDDNDSRASLIVSNENEVYDLLTFNNRGHLMNNLRKPERPKKAVTFATTDLEKVEWVTEMQYKCPEKPLPLNLFGTRRIIGYEEEEQLLAPSWSKALPYSPVDFGCYQMQLLTREKTFFLIGPVQINHVTCMGVAWKTYWAGLSSGLVVFCYDDDKDQVFACPIHKCRVQVLDDTQLKLFEVAGLREVDELFLKFTNSATMYMWFWAIQIAAATPLYSDTDVHTKALRRFLVKSPPVAVNSMKAWSNFTNKLGLCKPLPPAPVVTLPFTLHNPKPQHPFCGLSPSSTSGSSIGRNGAGAIQRRLLFIRHAEFHNVHFKTADAEKTITDEGEAAARRTGQYLQDLIEEAGLTYQDVQLVYSTITRTIQTMDTIAKEIDKAAGVYETFNPYETQSNKVNRVARHELALLRESVPHGLSTSKKFLCRSAKMALALQTICTGEVTYPITVVICSSSFIRYCIHQAAYGVGFIATRGEMNQSIAIGHCSITQIDVDHDHALHLRGVNQMAHLSTCATNPQEDARVKPTAMPPRTGRRQASVFSCDEIGVEQLHSLKEKFAGGDLTEVEFVRLFRETIDSTLSETQLTDLYADRCGGGRVILLYMFLSGSDNAISNLSDDMSCRYITAQPDKVVDVVEAGGGDSSAVRPANNHKDIITRIVPLDKPHLYVTASRDGSVRTWNSNTLAYQQCIPLCLEYVEKPSDEKEALVIGDDTGGITGHTASVLHLACDDDNFQIVSVSSDNIFKVWDIRNHRCLQTFADRFKSTGGADNRISSLLFDPKVPGLISATTHLARWPLKMISSEEAELITKKAPCISCYNSVFNQVLTAEMSEEGVVKTWSAETGEEVCSFNNAHGSSPVTAMSFDCAGRRLITGSHDGAQVKIHALLSNGALVKQFLKEEKKATEPHVSPFSVPPPRPPRVRDIVVLPDAFDAEKLLDGSSSKLPSPTRTTLKASNPDTTTTPHPPSTPSTSSQHHHHHQRYQQSEVTCILDIERNVRVGMGEYICQRFVVSVGWDRRIYIWLDSNDEDEPLPMWIIAATDTSKCHTDDILSVVYIPPATLATSGLDGKILLWNLNSGEFMSQLHQSDGAIECMMYCNKLELLMAAGDEGKLITLDRVSSVKTEIPLEHPTGESVVVMACDRCGDNVITGRTKLADMSQIELDGQATQREVSLWTLDSVQVGVFGRHKYWHLGKPSTYSASAPQANAHAGKHHKHFIPSRSIAAALTHTQHMESQLAEDSMPKPGEVWISRSAHHHSHRNSVDLMSSQVASTVGKIVTTSLLSASGDEANLLIRKASMSMARDSTSDIADIITVIKVSKGEILAWDGIAQQIKQKTLKLEEFVRDNMWTKDSHFSQCIGRCFMSTHENTPYKCLYVAIKSVHMTSITGSRFILLVERGNCTFTEKALAAQQAGAAAVIIADTVEAIYNSSVRVNGSKYDKGGAFDCSQGSAVLPSVASPPWSDLNNAAACRTSPLCTSQRCIPTGNGNQVCCMWDVADYMGYGVNVNLVTIPVRFVPRVDAAQVLIWLMAVCTITTAGYYGAALERKKATAKRVHASTSGRVPAAVHAALRQEQLEEPALDIGWVHAVAFLVFGSGFLLLLFYVNVVMIVIVMFCFGASSAVGTILLTPLLHRIPAFRTQLYSANSEYLGPVRVEVADVVSFVLSAGLVVFWVLTRHAAYSFVLQDVFGVCVCILFLQTIRLPNIKVATILLVLVFVYDIFFVFLSPYIFGKSVMIVAAQGGKQDDAEAPSSYCLRYPSNDNGAKCLKEDIPILLRLPKVTNWLGGEAMLGLGDIVLPGLLLVFCARFDYASRGNVIGKPRTGAFGGSIGLFGTMCIGYAVGLFFANLGVILMQSGQPALLYLVPCTLGLLVVVTWRTKGLLKKLWDGPKEFYQVPEAEVEEGNNTGTSSIVPYAIPMMEEDAPSRIRSST</sequence>
<feature type="transmembrane region" description="Helical" evidence="12">
    <location>
        <begin position="1871"/>
        <end position="1895"/>
    </location>
</feature>
<dbReference type="InterPro" id="IPR013078">
    <property type="entry name" value="His_Pase_superF_clade-1"/>
</dbReference>
<dbReference type="Proteomes" id="UP000285060">
    <property type="component" value="Unassembled WGS sequence"/>
</dbReference>
<dbReference type="InterPro" id="IPR001680">
    <property type="entry name" value="WD40_rpt"/>
</dbReference>
<dbReference type="Gene3D" id="2.130.10.10">
    <property type="entry name" value="YVTN repeat-like/Quinoprotein amine dehydrogenase"/>
    <property type="match status" value="3"/>
</dbReference>
<evidence type="ECO:0000256" key="6">
    <source>
        <dbReference type="ARBA" id="ARBA00022753"/>
    </source>
</evidence>
<dbReference type="PANTHER" id="PTHR44324:SF4">
    <property type="entry name" value="WD40 REPEAT DOMAIN 95"/>
    <property type="match status" value="1"/>
</dbReference>